<protein>
    <recommendedName>
        <fullName evidence="2">asparagine synthase (glutamine-hydrolyzing)</fullName>
        <ecNumber evidence="2">6.3.5.4</ecNumber>
    </recommendedName>
    <alternativeName>
        <fullName evidence="8">Glutamine-dependent asparagine synthetase</fullName>
    </alternativeName>
</protein>
<dbReference type="Gene3D" id="3.40.50.620">
    <property type="entry name" value="HUPs"/>
    <property type="match status" value="1"/>
</dbReference>
<proteinExistence type="predicted"/>
<dbReference type="InterPro" id="IPR017932">
    <property type="entry name" value="GATase_2_dom"/>
</dbReference>
<dbReference type="AlphaFoldDB" id="A0A6C0ATA4"/>
<dbReference type="SUPFAM" id="SSF56235">
    <property type="entry name" value="N-terminal nucleophile aminohydrolases (Ntn hydrolases)"/>
    <property type="match status" value="1"/>
</dbReference>
<dbReference type="PANTHER" id="PTHR11772">
    <property type="entry name" value="ASPARAGINE SYNTHETASE"/>
    <property type="match status" value="1"/>
</dbReference>
<dbReference type="EMBL" id="MN740803">
    <property type="protein sequence ID" value="QHS82600.1"/>
    <property type="molecule type" value="Genomic_DNA"/>
</dbReference>
<evidence type="ECO:0000256" key="2">
    <source>
        <dbReference type="ARBA" id="ARBA00012737"/>
    </source>
</evidence>
<comment type="pathway">
    <text evidence="1">Amino-acid biosynthesis; L-asparagine biosynthesis; L-asparagine from L-aspartate (L-Gln route): step 1/1.</text>
</comment>
<evidence type="ECO:0000256" key="8">
    <source>
        <dbReference type="ARBA" id="ARBA00030234"/>
    </source>
</evidence>
<evidence type="ECO:0000256" key="1">
    <source>
        <dbReference type="ARBA" id="ARBA00005187"/>
    </source>
</evidence>
<keyword evidence="6" id="KW-0067">ATP-binding</keyword>
<evidence type="ECO:0000256" key="7">
    <source>
        <dbReference type="ARBA" id="ARBA00022888"/>
    </source>
</evidence>
<comment type="catalytic activity">
    <reaction evidence="9">
        <text>L-aspartate + L-glutamine + ATP + H2O = L-asparagine + L-glutamate + AMP + diphosphate + H(+)</text>
        <dbReference type="Rhea" id="RHEA:12228"/>
        <dbReference type="ChEBI" id="CHEBI:15377"/>
        <dbReference type="ChEBI" id="CHEBI:15378"/>
        <dbReference type="ChEBI" id="CHEBI:29985"/>
        <dbReference type="ChEBI" id="CHEBI:29991"/>
        <dbReference type="ChEBI" id="CHEBI:30616"/>
        <dbReference type="ChEBI" id="CHEBI:33019"/>
        <dbReference type="ChEBI" id="CHEBI:58048"/>
        <dbReference type="ChEBI" id="CHEBI:58359"/>
        <dbReference type="ChEBI" id="CHEBI:456215"/>
        <dbReference type="EC" id="6.3.5.4"/>
    </reaction>
</comment>
<dbReference type="PANTHER" id="PTHR11772:SF23">
    <property type="entry name" value="ASPARAGINE SYNTHETASE [GLUTAMINE-HYDROLYZING]"/>
    <property type="match status" value="1"/>
</dbReference>
<keyword evidence="5" id="KW-0547">Nucleotide-binding</keyword>
<dbReference type="Pfam" id="PF00733">
    <property type="entry name" value="Asn_synthase"/>
    <property type="match status" value="2"/>
</dbReference>
<dbReference type="InterPro" id="IPR029055">
    <property type="entry name" value="Ntn_hydrolases_N"/>
</dbReference>
<dbReference type="InterPro" id="IPR001962">
    <property type="entry name" value="Asn_synthase"/>
</dbReference>
<sequence length="610" mass="70487">MCGIFTLLNNASFSTEMIKEQFMKGQGRGPESSKLLSVMVKAMFGFHRLAINGLNEESNQPFIIDDIALICNGEIYNYKELYKMIGEPSPAKTDSDCEIILHLYVRYGIEQTLQMLDGVFSFVLLDYRISNIDSKLYVARDPYGVRPLYKLRPHQLTYDEQSSDVFGFASEIKVLSEFYKQLNVNKLSVSSKRHRNIPKYSISHFEPGTYETYELKFTALASWQFIEKNIYHKIGFHTTIPLSSPLQTNKDDVFYNIQRYLYGAVEKRCLATERQVACLLSGGLDSSLITALVCEFNRKHGKPMPETYSIGLAESEDLKYAKIVADYLGTKHTTIIVTEQDFIDAIPNVIRCIESYDTTTVRASIGNWMLGKYISENSEAKVIFNGDGSDELTGGYLYMRKAPDMIEFDKECRRLLKDIHMFDVLRSDKSISSHGLEPRTPFLDRTWIQFYMSIPPSQRFDTTKCEKWLLRTSFSKPYIKNSIGEQLLPDKVLWRRKEAFSDGVTSNSRSLFQIIQEHCEKEFFDIDYPNYSFIMQSPEMYQRIVKVHKNMETVGGHLLPKTAEQFYYRKIFEQAYPGLGNIIPYFWMPKYVEANDASARTLAMYNDDTK</sequence>
<organism evidence="11">
    <name type="scientific">viral metagenome</name>
    <dbReference type="NCBI Taxonomy" id="1070528"/>
    <lineage>
        <taxon>unclassified sequences</taxon>
        <taxon>metagenomes</taxon>
        <taxon>organismal metagenomes</taxon>
    </lineage>
</organism>
<dbReference type="GO" id="GO:0005524">
    <property type="term" value="F:ATP binding"/>
    <property type="evidence" value="ECO:0007669"/>
    <property type="project" value="UniProtKB-KW"/>
</dbReference>
<evidence type="ECO:0000256" key="9">
    <source>
        <dbReference type="ARBA" id="ARBA00048741"/>
    </source>
</evidence>
<dbReference type="PROSITE" id="PS51278">
    <property type="entry name" value="GATASE_TYPE_2"/>
    <property type="match status" value="1"/>
</dbReference>
<reference evidence="11" key="1">
    <citation type="journal article" date="2020" name="Nature">
        <title>Giant virus diversity and host interactions through global metagenomics.</title>
        <authorList>
            <person name="Schulz F."/>
            <person name="Roux S."/>
            <person name="Paez-Espino D."/>
            <person name="Jungbluth S."/>
            <person name="Walsh D.A."/>
            <person name="Denef V.J."/>
            <person name="McMahon K.D."/>
            <person name="Konstantinidis K.T."/>
            <person name="Eloe-Fadrosh E.A."/>
            <person name="Kyrpides N.C."/>
            <person name="Woyke T."/>
        </authorList>
    </citation>
    <scope>NUCLEOTIDE SEQUENCE</scope>
    <source>
        <strain evidence="11">GVMAG-S-1101171-111</strain>
    </source>
</reference>
<feature type="domain" description="Glutamine amidotransferase type-2" evidence="10">
    <location>
        <begin position="2"/>
        <end position="216"/>
    </location>
</feature>
<dbReference type="GO" id="GO:0005829">
    <property type="term" value="C:cytosol"/>
    <property type="evidence" value="ECO:0007669"/>
    <property type="project" value="TreeGrafter"/>
</dbReference>
<dbReference type="InterPro" id="IPR006426">
    <property type="entry name" value="Asn_synth_AEB"/>
</dbReference>
<accession>A0A6C0ATA4</accession>
<evidence type="ECO:0000256" key="4">
    <source>
        <dbReference type="ARBA" id="ARBA00022605"/>
    </source>
</evidence>
<dbReference type="PIRSF" id="PIRSF001589">
    <property type="entry name" value="Asn_synthetase_glu-h"/>
    <property type="match status" value="1"/>
</dbReference>
<keyword evidence="4" id="KW-0028">Amino-acid biosynthesis</keyword>
<dbReference type="InterPro" id="IPR050795">
    <property type="entry name" value="Asn_Synthetase"/>
</dbReference>
<evidence type="ECO:0000256" key="6">
    <source>
        <dbReference type="ARBA" id="ARBA00022840"/>
    </source>
</evidence>
<evidence type="ECO:0000256" key="5">
    <source>
        <dbReference type="ARBA" id="ARBA00022741"/>
    </source>
</evidence>
<name>A0A6C0ATA4_9ZZZZ</name>
<evidence type="ECO:0000259" key="10">
    <source>
        <dbReference type="PROSITE" id="PS51278"/>
    </source>
</evidence>
<dbReference type="Pfam" id="PF13537">
    <property type="entry name" value="GATase_7"/>
    <property type="match status" value="1"/>
</dbReference>
<dbReference type="EC" id="6.3.5.4" evidence="2"/>
<keyword evidence="7" id="KW-0061">Asparagine biosynthesis</keyword>
<evidence type="ECO:0000313" key="11">
    <source>
        <dbReference type="EMBL" id="QHS82600.1"/>
    </source>
</evidence>
<dbReference type="GO" id="GO:0004066">
    <property type="term" value="F:asparagine synthase (glutamine-hydrolyzing) activity"/>
    <property type="evidence" value="ECO:0007669"/>
    <property type="project" value="UniProtKB-EC"/>
</dbReference>
<evidence type="ECO:0000256" key="3">
    <source>
        <dbReference type="ARBA" id="ARBA00022598"/>
    </source>
</evidence>
<dbReference type="CDD" id="cd01991">
    <property type="entry name" value="Asn_synthase_B_C"/>
    <property type="match status" value="1"/>
</dbReference>
<dbReference type="SUPFAM" id="SSF52402">
    <property type="entry name" value="Adenine nucleotide alpha hydrolases-like"/>
    <property type="match status" value="1"/>
</dbReference>
<dbReference type="Gene3D" id="3.60.20.10">
    <property type="entry name" value="Glutamine Phosphoribosylpyrophosphate, subunit 1, domain 1"/>
    <property type="match status" value="1"/>
</dbReference>
<keyword evidence="3" id="KW-0436">Ligase</keyword>
<dbReference type="InterPro" id="IPR014729">
    <property type="entry name" value="Rossmann-like_a/b/a_fold"/>
</dbReference>
<dbReference type="GO" id="GO:0006529">
    <property type="term" value="P:asparagine biosynthetic process"/>
    <property type="evidence" value="ECO:0007669"/>
    <property type="project" value="UniProtKB-KW"/>
</dbReference>